<dbReference type="PANTHER" id="PTHR39177:SF1">
    <property type="entry name" value="ABC TRANSPORTER PERMEASE YTRC-RELATED"/>
    <property type="match status" value="1"/>
</dbReference>
<feature type="transmembrane region" description="Helical" evidence="1">
    <location>
        <begin position="313"/>
        <end position="336"/>
    </location>
</feature>
<feature type="transmembrane region" description="Helical" evidence="1">
    <location>
        <begin position="174"/>
        <end position="196"/>
    </location>
</feature>
<keyword evidence="1" id="KW-0812">Transmembrane</keyword>
<sequence length="696" mass="79205">MTSKNCFSKMLVRDLKERGVWLISSIILFLLIYPVQILMSLDAIASYMKGEEEFQSRITEQFSSLISFGNGIMYVAIVIMAFLLAMSGFWYVYSGVKTDFYHSLPIKREKLFLERYVTGILIFIVPYFISLILGYGAGIMKGAETSGILSLCAKGFVTNVVLFLLFYNLAVLGVLLTGNLFTGVLAYGAFLSYGVLLESTIGLTKVAFFTTYIDNSRLSQVFEGKFGKLSPLYVFDMILSNNKISMKDVSVVFGISVLFLVICMFVYKIRPTEAYHKSIAFKKLQPIIKVAVVIPVSACVGILSSEIVGRNFIWYVGGLLVTAVLLSFAMEFLYYLDIRECIRPKISTGLILGMLVIMAVTLKLDLIGFDTYLPKESRVKNMSIYIDGLNSCYDYPEGAGEMYGTVPFLQNTKIEEFDAIYQLAKKAVAIQKADKVTADSEITDSEITDSEELYFSVCYEMKNGKEVYRGYCIPKDEENLKLIADIYDNWEFKRQVLPVEYVKEEKISSLEIADLQSSHDSELSKETIKSLFKTCKNEWESATYEQLSNDKVLGFLRFYLDYDRENGDYDTGSRCVSVPVYSSFQQTRKLLEQNGCKMMTFEDYDKVERIEISQYDDKTGDLGGILNVTDENQIREILEALYITDNSEIFDISTINYQIEVQIDWKSEVFNNTDGFCSCYFRTDEVPEFVTKELEE</sequence>
<dbReference type="Pfam" id="PF20047">
    <property type="entry name" value="DUF6449"/>
    <property type="match status" value="1"/>
</dbReference>
<feature type="transmembrane region" description="Helical" evidence="1">
    <location>
        <begin position="249"/>
        <end position="267"/>
    </location>
</feature>
<feature type="transmembrane region" description="Helical" evidence="1">
    <location>
        <begin position="20"/>
        <end position="39"/>
    </location>
</feature>
<dbReference type="EMBL" id="JACRTP010000001">
    <property type="protein sequence ID" value="MBC8627305.1"/>
    <property type="molecule type" value="Genomic_DNA"/>
</dbReference>
<dbReference type="PANTHER" id="PTHR39177">
    <property type="entry name" value="ABC TRANSPORTER PERMEASE YTRC-RELATED"/>
    <property type="match status" value="1"/>
</dbReference>
<evidence type="ECO:0000313" key="3">
    <source>
        <dbReference type="EMBL" id="MBC8627305.1"/>
    </source>
</evidence>
<keyword evidence="1" id="KW-1133">Transmembrane helix</keyword>
<proteinExistence type="predicted"/>
<evidence type="ECO:0000259" key="2">
    <source>
        <dbReference type="Pfam" id="PF20047"/>
    </source>
</evidence>
<feature type="transmembrane region" description="Helical" evidence="1">
    <location>
        <begin position="147"/>
        <end position="167"/>
    </location>
</feature>
<feature type="transmembrane region" description="Helical" evidence="1">
    <location>
        <begin position="113"/>
        <end position="135"/>
    </location>
</feature>
<evidence type="ECO:0000256" key="1">
    <source>
        <dbReference type="SAM" id="Phobius"/>
    </source>
</evidence>
<name>A0ABR7P7F1_9FIRM</name>
<evidence type="ECO:0000313" key="4">
    <source>
        <dbReference type="Proteomes" id="UP000661649"/>
    </source>
</evidence>
<feature type="transmembrane region" description="Helical" evidence="1">
    <location>
        <begin position="72"/>
        <end position="93"/>
    </location>
</feature>
<comment type="caution">
    <text evidence="3">The sequence shown here is derived from an EMBL/GenBank/DDBJ whole genome shotgun (WGS) entry which is preliminary data.</text>
</comment>
<keyword evidence="1" id="KW-0472">Membrane</keyword>
<feature type="transmembrane region" description="Helical" evidence="1">
    <location>
        <begin position="348"/>
        <end position="369"/>
    </location>
</feature>
<reference evidence="3 4" key="1">
    <citation type="submission" date="2020-08" db="EMBL/GenBank/DDBJ databases">
        <title>Genome public.</title>
        <authorList>
            <person name="Liu C."/>
            <person name="Sun Q."/>
        </authorList>
    </citation>
    <scope>NUCLEOTIDE SEQUENCE [LARGE SCALE GENOMIC DNA]</scope>
    <source>
        <strain evidence="3 4">3_YM_SP_D4_24.mj</strain>
    </source>
</reference>
<accession>A0ABR7P7F1</accession>
<dbReference type="RefSeq" id="WP_118700909.1">
    <property type="nucleotide sequence ID" value="NZ_JACRTP010000001.1"/>
</dbReference>
<feature type="transmembrane region" description="Helical" evidence="1">
    <location>
        <begin position="287"/>
        <end position="307"/>
    </location>
</feature>
<dbReference type="Proteomes" id="UP000661649">
    <property type="component" value="Unassembled WGS sequence"/>
</dbReference>
<gene>
    <name evidence="3" type="ORF">H8712_01455</name>
</gene>
<protein>
    <recommendedName>
        <fullName evidence="2">DUF6449 domain-containing protein</fullName>
    </recommendedName>
</protein>
<organism evidence="3 4">
    <name type="scientific">Blautia stercoris</name>
    <dbReference type="NCBI Taxonomy" id="871664"/>
    <lineage>
        <taxon>Bacteria</taxon>
        <taxon>Bacillati</taxon>
        <taxon>Bacillota</taxon>
        <taxon>Clostridia</taxon>
        <taxon>Lachnospirales</taxon>
        <taxon>Lachnospiraceae</taxon>
        <taxon>Blautia</taxon>
    </lineage>
</organism>
<feature type="domain" description="DUF6449" evidence="2">
    <location>
        <begin position="459"/>
        <end position="595"/>
    </location>
</feature>
<dbReference type="InterPro" id="IPR053046">
    <property type="entry name" value="ABC-5_transporter"/>
</dbReference>
<keyword evidence="4" id="KW-1185">Reference proteome</keyword>
<dbReference type="InterPro" id="IPR045611">
    <property type="entry name" value="DUF6449"/>
</dbReference>